<protein>
    <submittedName>
        <fullName evidence="1">Uncharacterized protein</fullName>
    </submittedName>
</protein>
<accession>W6TWQ3</accession>
<evidence type="ECO:0000313" key="1">
    <source>
        <dbReference type="EMBL" id="ETZ17526.1"/>
    </source>
</evidence>
<name>W6TWQ3_9SPIR</name>
<gene>
    <name evidence="1" type="ORF">BDCR2A_01548</name>
</gene>
<reference evidence="1 2" key="1">
    <citation type="submission" date="2013-12" db="EMBL/GenBank/DDBJ databases">
        <title>Comparative genomics of relapsing fever spirochetes.</title>
        <authorList>
            <person name="Schwan T.G."/>
            <person name="Raffel S.J."/>
            <person name="Porcella S.F."/>
        </authorList>
    </citation>
    <scope>NUCLEOTIDE SEQUENCE [LARGE SCALE GENOMIC DNA]</scope>
    <source>
        <strain evidence="1 2">CR2A</strain>
    </source>
</reference>
<organism evidence="1 2">
    <name type="scientific">Borrelia duttonii CR2A</name>
    <dbReference type="NCBI Taxonomy" id="1432657"/>
    <lineage>
        <taxon>Bacteria</taxon>
        <taxon>Pseudomonadati</taxon>
        <taxon>Spirochaetota</taxon>
        <taxon>Spirochaetia</taxon>
        <taxon>Spirochaetales</taxon>
        <taxon>Borreliaceae</taxon>
        <taxon>Borrelia</taxon>
    </lineage>
</organism>
<comment type="caution">
    <text evidence="1">The sequence shown here is derived from an EMBL/GenBank/DDBJ whole genome shotgun (WGS) entry which is preliminary data.</text>
</comment>
<dbReference type="EMBL" id="AZIT01000036">
    <property type="protein sequence ID" value="ETZ17526.1"/>
    <property type="molecule type" value="Genomic_DNA"/>
</dbReference>
<dbReference type="Proteomes" id="UP000019148">
    <property type="component" value="Unassembled WGS sequence"/>
</dbReference>
<evidence type="ECO:0000313" key="2">
    <source>
        <dbReference type="Proteomes" id="UP000019148"/>
    </source>
</evidence>
<proteinExistence type="predicted"/>
<sequence length="30" mass="3627">MQERNIKNKNYLKKGKLDSYLNLPYILNSK</sequence>
<dbReference type="AlphaFoldDB" id="W6TWQ3"/>